<evidence type="ECO:0000313" key="1">
    <source>
        <dbReference type="EMBL" id="PVD36126.1"/>
    </source>
</evidence>
<keyword evidence="2" id="KW-1185">Reference proteome</keyword>
<dbReference type="Proteomes" id="UP000245119">
    <property type="component" value="Linkage Group LG2"/>
</dbReference>
<proteinExistence type="predicted"/>
<dbReference type="EMBL" id="PZQS01000002">
    <property type="protein sequence ID" value="PVD36126.1"/>
    <property type="molecule type" value="Genomic_DNA"/>
</dbReference>
<organism evidence="1 2">
    <name type="scientific">Pomacea canaliculata</name>
    <name type="common">Golden apple snail</name>
    <dbReference type="NCBI Taxonomy" id="400727"/>
    <lineage>
        <taxon>Eukaryota</taxon>
        <taxon>Metazoa</taxon>
        <taxon>Spiralia</taxon>
        <taxon>Lophotrochozoa</taxon>
        <taxon>Mollusca</taxon>
        <taxon>Gastropoda</taxon>
        <taxon>Caenogastropoda</taxon>
        <taxon>Architaenioglossa</taxon>
        <taxon>Ampullarioidea</taxon>
        <taxon>Ampullariidae</taxon>
        <taxon>Pomacea</taxon>
    </lineage>
</organism>
<comment type="caution">
    <text evidence="1">The sequence shown here is derived from an EMBL/GenBank/DDBJ whole genome shotgun (WGS) entry which is preliminary data.</text>
</comment>
<gene>
    <name evidence="1" type="ORF">C0Q70_03099</name>
</gene>
<evidence type="ECO:0000313" key="2">
    <source>
        <dbReference type="Proteomes" id="UP000245119"/>
    </source>
</evidence>
<protein>
    <submittedName>
        <fullName evidence="1">Uncharacterized protein</fullName>
    </submittedName>
</protein>
<sequence>MSDYSSFCEGTRAVTVPASTFIKGWQEGARRVLLGTWPPQPHPYIVETSAMPLSCWQENEHSCPPARYSSLSAGI</sequence>
<reference evidence="1 2" key="1">
    <citation type="submission" date="2018-04" db="EMBL/GenBank/DDBJ databases">
        <title>The genome of golden apple snail Pomacea canaliculata provides insight into stress tolerance and invasive adaptation.</title>
        <authorList>
            <person name="Liu C."/>
            <person name="Liu B."/>
            <person name="Ren Y."/>
            <person name="Zhang Y."/>
            <person name="Wang H."/>
            <person name="Li S."/>
            <person name="Jiang F."/>
            <person name="Yin L."/>
            <person name="Zhang G."/>
            <person name="Qian W."/>
            <person name="Fan W."/>
        </authorList>
    </citation>
    <scope>NUCLEOTIDE SEQUENCE [LARGE SCALE GENOMIC DNA]</scope>
    <source>
        <strain evidence="1">SZHN2017</strain>
        <tissue evidence="1">Muscle</tissue>
    </source>
</reference>
<name>A0A2T7PRS6_POMCA</name>
<dbReference type="AlphaFoldDB" id="A0A2T7PRS6"/>
<accession>A0A2T7PRS6</accession>